<reference evidence="3" key="1">
    <citation type="journal article" date="2020" name="Fungal Divers.">
        <title>Resolving the Mortierellaceae phylogeny through synthesis of multi-gene phylogenetics and phylogenomics.</title>
        <authorList>
            <person name="Vandepol N."/>
            <person name="Liber J."/>
            <person name="Desiro A."/>
            <person name="Na H."/>
            <person name="Kennedy M."/>
            <person name="Barry K."/>
            <person name="Grigoriev I.V."/>
            <person name="Miller A.N."/>
            <person name="O'Donnell K."/>
            <person name="Stajich J.E."/>
            <person name="Bonito G."/>
        </authorList>
    </citation>
    <scope>NUCLEOTIDE SEQUENCE</scope>
    <source>
        <strain evidence="3">BC1065</strain>
    </source>
</reference>
<protein>
    <recommendedName>
        <fullName evidence="2">BTB domain-containing protein</fullName>
    </recommendedName>
</protein>
<keyword evidence="4" id="KW-1185">Reference proteome</keyword>
<dbReference type="CDD" id="cd18186">
    <property type="entry name" value="BTB_POZ_ZBTB_KLHL-like"/>
    <property type="match status" value="1"/>
</dbReference>
<name>A0A9P6Q1H4_9FUNG</name>
<dbReference type="PROSITE" id="PS50097">
    <property type="entry name" value="BTB"/>
    <property type="match status" value="1"/>
</dbReference>
<feature type="domain" description="BTB" evidence="2">
    <location>
        <begin position="84"/>
        <end position="155"/>
    </location>
</feature>
<feature type="region of interest" description="Disordered" evidence="1">
    <location>
        <begin position="156"/>
        <end position="223"/>
    </location>
</feature>
<feature type="region of interest" description="Disordered" evidence="1">
    <location>
        <begin position="1"/>
        <end position="67"/>
    </location>
</feature>
<feature type="region of interest" description="Disordered" evidence="1">
    <location>
        <begin position="380"/>
        <end position="469"/>
    </location>
</feature>
<dbReference type="Proteomes" id="UP000807716">
    <property type="component" value="Unassembled WGS sequence"/>
</dbReference>
<dbReference type="InterPro" id="IPR000210">
    <property type="entry name" value="BTB/POZ_dom"/>
</dbReference>
<dbReference type="SMART" id="SM00225">
    <property type="entry name" value="BTB"/>
    <property type="match status" value="1"/>
</dbReference>
<organism evidence="3 4">
    <name type="scientific">Actinomortierella ambigua</name>
    <dbReference type="NCBI Taxonomy" id="1343610"/>
    <lineage>
        <taxon>Eukaryota</taxon>
        <taxon>Fungi</taxon>
        <taxon>Fungi incertae sedis</taxon>
        <taxon>Mucoromycota</taxon>
        <taxon>Mortierellomycotina</taxon>
        <taxon>Mortierellomycetes</taxon>
        <taxon>Mortierellales</taxon>
        <taxon>Mortierellaceae</taxon>
        <taxon>Actinomortierella</taxon>
    </lineage>
</organism>
<sequence length="577" mass="63433">MKSSKYDQSGRALAVKSIESSSTTAASDDDDGRESPHRMDSTHTTSSSKKTSAGVQGRGRKGGEQRERVLDHIATRGLREGLGFDVTVSAFGVNFQLHRLILMRSKFFESLFEGRWCERGSDQVVLDFDADPFVSRQSFETVIACIYGLSIAEAAADEGEDEDEGKGKEEKGREGGEGGVGGGEREVNDEKSVAIDKDSHPQHRSSSSLLPGSDSKQGKAPAVEVEVVRPDPGRITKSNVLNVLACAAYFGVEELCQQCTTFVVREMVTMEHVTGMVRFCEAHTYFPWTDKIEDACKTFLRRNVWDHPMATCYAVLERLPARWLLEVLASDSLWIPNEWERYKLCRRVVFHRHVLAQCGQHQRRVQRASHVDCGSNTGCDGGGGGSGSSESAPGPAVDSAMDDETGSTSDVETLRDSILPEDEPSTATIDIHGALPDVMDTTRSPEDGDDDGDEGVSDENDGGESSEEGDEAIYRELFSTGIHYMFIAFEHLQQIALDVDPATGKPFVESQVLQKAFWQQMEIRSRVEKSKSDTTDLGIHVTPQNDPPIYSGSSPSPKAQYPPFRFSVEFGRLHELT</sequence>
<dbReference type="PANTHER" id="PTHR47369">
    <property type="entry name" value="BTB/POZ DOMAIN-CONTAINING PROTEIN"/>
    <property type="match status" value="1"/>
</dbReference>
<evidence type="ECO:0000259" key="2">
    <source>
        <dbReference type="PROSITE" id="PS50097"/>
    </source>
</evidence>
<gene>
    <name evidence="3" type="ORF">DFQ27_004999</name>
</gene>
<dbReference type="Pfam" id="PF00651">
    <property type="entry name" value="BTB"/>
    <property type="match status" value="1"/>
</dbReference>
<feature type="compositionally biased region" description="Basic and acidic residues" evidence="1">
    <location>
        <begin position="183"/>
        <end position="201"/>
    </location>
</feature>
<evidence type="ECO:0000313" key="4">
    <source>
        <dbReference type="Proteomes" id="UP000807716"/>
    </source>
</evidence>
<evidence type="ECO:0000256" key="1">
    <source>
        <dbReference type="SAM" id="MobiDB-lite"/>
    </source>
</evidence>
<dbReference type="EMBL" id="JAAAJB010000350">
    <property type="protein sequence ID" value="KAG0257713.1"/>
    <property type="molecule type" value="Genomic_DNA"/>
</dbReference>
<feature type="non-terminal residue" evidence="3">
    <location>
        <position position="577"/>
    </location>
</feature>
<feature type="compositionally biased region" description="Low complexity" evidence="1">
    <location>
        <begin position="42"/>
        <end position="55"/>
    </location>
</feature>
<feature type="compositionally biased region" description="Acidic residues" evidence="1">
    <location>
        <begin position="447"/>
        <end position="469"/>
    </location>
</feature>
<feature type="region of interest" description="Disordered" evidence="1">
    <location>
        <begin position="528"/>
        <end position="560"/>
    </location>
</feature>
<dbReference type="OrthoDB" id="6359943at2759"/>
<feature type="compositionally biased region" description="Basic and acidic residues" evidence="1">
    <location>
        <begin position="165"/>
        <end position="176"/>
    </location>
</feature>
<proteinExistence type="predicted"/>
<dbReference type="InterPro" id="IPR011333">
    <property type="entry name" value="SKP1/BTB/POZ_sf"/>
</dbReference>
<dbReference type="PANTHER" id="PTHR47369:SF1">
    <property type="entry name" value="BTB_POZ DOMAIN-CONTAINING PROTEIN"/>
    <property type="match status" value="1"/>
</dbReference>
<dbReference type="SUPFAM" id="SSF54695">
    <property type="entry name" value="POZ domain"/>
    <property type="match status" value="1"/>
</dbReference>
<comment type="caution">
    <text evidence="3">The sequence shown here is derived from an EMBL/GenBank/DDBJ whole genome shotgun (WGS) entry which is preliminary data.</text>
</comment>
<accession>A0A9P6Q1H4</accession>
<evidence type="ECO:0000313" key="3">
    <source>
        <dbReference type="EMBL" id="KAG0257713.1"/>
    </source>
</evidence>
<dbReference type="AlphaFoldDB" id="A0A9P6Q1H4"/>
<feature type="compositionally biased region" description="Low complexity" evidence="1">
    <location>
        <begin position="205"/>
        <end position="215"/>
    </location>
</feature>
<dbReference type="Gene3D" id="3.30.710.10">
    <property type="entry name" value="Potassium Channel Kv1.1, Chain A"/>
    <property type="match status" value="1"/>
</dbReference>